<evidence type="ECO:0000256" key="1">
    <source>
        <dbReference type="SAM" id="MobiDB-lite"/>
    </source>
</evidence>
<dbReference type="Proteomes" id="UP000054485">
    <property type="component" value="Unassembled WGS sequence"/>
</dbReference>
<dbReference type="HOGENOM" id="CLU_127227_0_0_1"/>
<reference evidence="3 4" key="1">
    <citation type="submission" date="2014-04" db="EMBL/GenBank/DDBJ databases">
        <authorList>
            <consortium name="DOE Joint Genome Institute"/>
            <person name="Kuo A."/>
            <person name="Ruytinx J."/>
            <person name="Rineau F."/>
            <person name="Colpaert J."/>
            <person name="Kohler A."/>
            <person name="Nagy L.G."/>
            <person name="Floudas D."/>
            <person name="Copeland A."/>
            <person name="Barry K.W."/>
            <person name="Cichocki N."/>
            <person name="Veneault-Fourrey C."/>
            <person name="LaButti K."/>
            <person name="Lindquist E.A."/>
            <person name="Lipzen A."/>
            <person name="Lundell T."/>
            <person name="Morin E."/>
            <person name="Murat C."/>
            <person name="Sun H."/>
            <person name="Tunlid A."/>
            <person name="Henrissat B."/>
            <person name="Grigoriev I.V."/>
            <person name="Hibbett D.S."/>
            <person name="Martin F."/>
            <person name="Nordberg H.P."/>
            <person name="Cantor M.N."/>
            <person name="Hua S.X."/>
        </authorList>
    </citation>
    <scope>NUCLEOTIDE SEQUENCE [LARGE SCALE GENOMIC DNA]</scope>
    <source>
        <strain evidence="3 4">UH-Slu-Lm8-n1</strain>
    </source>
</reference>
<keyword evidence="2" id="KW-0472">Membrane</keyword>
<organism evidence="3 4">
    <name type="scientific">Suillus luteus UH-Slu-Lm8-n1</name>
    <dbReference type="NCBI Taxonomy" id="930992"/>
    <lineage>
        <taxon>Eukaryota</taxon>
        <taxon>Fungi</taxon>
        <taxon>Dikarya</taxon>
        <taxon>Basidiomycota</taxon>
        <taxon>Agaricomycotina</taxon>
        <taxon>Agaricomycetes</taxon>
        <taxon>Agaricomycetidae</taxon>
        <taxon>Boletales</taxon>
        <taxon>Suillineae</taxon>
        <taxon>Suillaceae</taxon>
        <taxon>Suillus</taxon>
    </lineage>
</organism>
<feature type="transmembrane region" description="Helical" evidence="2">
    <location>
        <begin position="130"/>
        <end position="147"/>
    </location>
</feature>
<protein>
    <submittedName>
        <fullName evidence="3">Uncharacterized protein</fullName>
    </submittedName>
</protein>
<proteinExistence type="predicted"/>
<evidence type="ECO:0000313" key="4">
    <source>
        <dbReference type="Proteomes" id="UP000054485"/>
    </source>
</evidence>
<accession>A0A0C9ZA50</accession>
<name>A0A0C9ZA50_9AGAM</name>
<dbReference type="AlphaFoldDB" id="A0A0C9ZA50"/>
<keyword evidence="2" id="KW-1133">Transmembrane helix</keyword>
<keyword evidence="2" id="KW-0812">Transmembrane</keyword>
<gene>
    <name evidence="3" type="ORF">CY34DRAFT_646441</name>
</gene>
<feature type="transmembrane region" description="Helical" evidence="2">
    <location>
        <begin position="12"/>
        <end position="33"/>
    </location>
</feature>
<reference evidence="4" key="2">
    <citation type="submission" date="2015-01" db="EMBL/GenBank/DDBJ databases">
        <title>Evolutionary Origins and Diversification of the Mycorrhizal Mutualists.</title>
        <authorList>
            <consortium name="DOE Joint Genome Institute"/>
            <consortium name="Mycorrhizal Genomics Consortium"/>
            <person name="Kohler A."/>
            <person name="Kuo A."/>
            <person name="Nagy L.G."/>
            <person name="Floudas D."/>
            <person name="Copeland A."/>
            <person name="Barry K.W."/>
            <person name="Cichocki N."/>
            <person name="Veneault-Fourrey C."/>
            <person name="LaButti K."/>
            <person name="Lindquist E.A."/>
            <person name="Lipzen A."/>
            <person name="Lundell T."/>
            <person name="Morin E."/>
            <person name="Murat C."/>
            <person name="Riley R."/>
            <person name="Ohm R."/>
            <person name="Sun H."/>
            <person name="Tunlid A."/>
            <person name="Henrissat B."/>
            <person name="Grigoriev I.V."/>
            <person name="Hibbett D.S."/>
            <person name="Martin F."/>
        </authorList>
    </citation>
    <scope>NUCLEOTIDE SEQUENCE [LARGE SCALE GENOMIC DNA]</scope>
    <source>
        <strain evidence="4">UH-Slu-Lm8-n1</strain>
    </source>
</reference>
<evidence type="ECO:0000313" key="3">
    <source>
        <dbReference type="EMBL" id="KIK34380.1"/>
    </source>
</evidence>
<keyword evidence="4" id="KW-1185">Reference proteome</keyword>
<evidence type="ECO:0000256" key="2">
    <source>
        <dbReference type="SAM" id="Phobius"/>
    </source>
</evidence>
<dbReference type="InParanoid" id="A0A0C9ZA50"/>
<dbReference type="EMBL" id="KN835762">
    <property type="protein sequence ID" value="KIK34380.1"/>
    <property type="molecule type" value="Genomic_DNA"/>
</dbReference>
<dbReference type="OrthoDB" id="2791511at2759"/>
<feature type="region of interest" description="Disordered" evidence="1">
    <location>
        <begin position="164"/>
        <end position="196"/>
    </location>
</feature>
<sequence>MSILVPTKFPSVAAVMLACVASLVCLLLARILYSFMRLWSCHPLSTTSNEKAPAWSSLSSLSTTWSRSLQRALPASLPFSLTIPEKPSPEVGTGAGVGLSHKRLESLPGNWQLCRPGPQFQPPREPGISIGFYVAMLTYCVIAPAVYQNPAPLSMAKLIMSRHTFRRPNPNRPRKLSTASPSRPPQPTSQLFHSIA</sequence>